<proteinExistence type="predicted"/>
<dbReference type="Proteomes" id="UP000316993">
    <property type="component" value="Unassembled WGS sequence"/>
</dbReference>
<accession>A0A543L1I1</accession>
<evidence type="ECO:0000313" key="2">
    <source>
        <dbReference type="EMBL" id="TQN01183.1"/>
    </source>
</evidence>
<comment type="caution">
    <text evidence="2">The sequence shown here is derived from an EMBL/GenBank/DDBJ whole genome shotgun (WGS) entry which is preliminary data.</text>
</comment>
<sequence length="86" mass="9056">MDVALSNSIVATATNLASAQTSDALNMAVLKKALDVQASSAATMIDAMQQSMPSPRWLLRARWAPSSTPSRKKLLTGSAGRAPHHP</sequence>
<dbReference type="AlphaFoldDB" id="A0A543L1I1"/>
<evidence type="ECO:0000256" key="1">
    <source>
        <dbReference type="SAM" id="MobiDB-lite"/>
    </source>
</evidence>
<dbReference type="EMBL" id="VFPV01000003">
    <property type="protein sequence ID" value="TQN01183.1"/>
    <property type="molecule type" value="Genomic_DNA"/>
</dbReference>
<reference evidence="2 3" key="1">
    <citation type="submission" date="2019-06" db="EMBL/GenBank/DDBJ databases">
        <title>Genomic Encyclopedia of Archaeal and Bacterial Type Strains, Phase II (KMG-II): from individual species to whole genera.</title>
        <authorList>
            <person name="Goeker M."/>
        </authorList>
    </citation>
    <scope>NUCLEOTIDE SEQUENCE [LARGE SCALE GENOMIC DNA]</scope>
    <source>
        <strain evidence="2 3">DSM 7270</strain>
    </source>
</reference>
<dbReference type="Pfam" id="PF14070">
    <property type="entry name" value="YjfB_motility"/>
    <property type="match status" value="1"/>
</dbReference>
<protein>
    <submittedName>
        <fullName evidence="2">Putative motility protein YjfB-like</fullName>
    </submittedName>
</protein>
<dbReference type="InterPro" id="IPR025906">
    <property type="entry name" value="YjfB_motility"/>
</dbReference>
<evidence type="ECO:0000313" key="3">
    <source>
        <dbReference type="Proteomes" id="UP000316993"/>
    </source>
</evidence>
<feature type="region of interest" description="Disordered" evidence="1">
    <location>
        <begin position="63"/>
        <end position="86"/>
    </location>
</feature>
<gene>
    <name evidence="2" type="ORF">BDD18_3134</name>
</gene>
<organism evidence="2 3">
    <name type="scientific">Acidovorax temperans</name>
    <dbReference type="NCBI Taxonomy" id="80878"/>
    <lineage>
        <taxon>Bacteria</taxon>
        <taxon>Pseudomonadati</taxon>
        <taxon>Pseudomonadota</taxon>
        <taxon>Betaproteobacteria</taxon>
        <taxon>Burkholderiales</taxon>
        <taxon>Comamonadaceae</taxon>
        <taxon>Acidovorax</taxon>
    </lineage>
</organism>
<name>A0A543L1I1_9BURK</name>